<evidence type="ECO:0000313" key="1">
    <source>
        <dbReference type="EMBL" id="KRZ58183.1"/>
    </source>
</evidence>
<organism evidence="1 2">
    <name type="scientific">Trichinella nativa</name>
    <dbReference type="NCBI Taxonomy" id="6335"/>
    <lineage>
        <taxon>Eukaryota</taxon>
        <taxon>Metazoa</taxon>
        <taxon>Ecdysozoa</taxon>
        <taxon>Nematoda</taxon>
        <taxon>Enoplea</taxon>
        <taxon>Dorylaimia</taxon>
        <taxon>Trichinellida</taxon>
        <taxon>Trichinellidae</taxon>
        <taxon>Trichinella</taxon>
    </lineage>
</organism>
<reference evidence="1 2" key="1">
    <citation type="submission" date="2015-05" db="EMBL/GenBank/DDBJ databases">
        <title>Evolution of Trichinella species and genotypes.</title>
        <authorList>
            <person name="Korhonen P.K."/>
            <person name="Edoardo P."/>
            <person name="Giuseppe L.R."/>
            <person name="Gasser R.B."/>
        </authorList>
    </citation>
    <scope>NUCLEOTIDE SEQUENCE [LARGE SCALE GENOMIC DNA]</scope>
    <source>
        <strain evidence="1">ISS10</strain>
    </source>
</reference>
<dbReference type="Proteomes" id="UP000054721">
    <property type="component" value="Unassembled WGS sequence"/>
</dbReference>
<comment type="caution">
    <text evidence="1">The sequence shown here is derived from an EMBL/GenBank/DDBJ whole genome shotgun (WGS) entry which is preliminary data.</text>
</comment>
<proteinExistence type="predicted"/>
<gene>
    <name evidence="1" type="ORF">T02_253</name>
</gene>
<dbReference type="AlphaFoldDB" id="A0A0V1LFN5"/>
<evidence type="ECO:0000313" key="2">
    <source>
        <dbReference type="Proteomes" id="UP000054721"/>
    </source>
</evidence>
<protein>
    <submittedName>
        <fullName evidence="1">Uncharacterized protein</fullName>
    </submittedName>
</protein>
<sequence>MCEEGRPDEELSCANVGHNRVITPASSQRGHPGSAGKDLVWKSVRLGPDGLLHQVDGRIPPH</sequence>
<name>A0A0V1LFN5_9BILA</name>
<dbReference type="OrthoDB" id="10047254at2759"/>
<dbReference type="EMBL" id="JYDW01000061">
    <property type="protein sequence ID" value="KRZ58183.1"/>
    <property type="molecule type" value="Genomic_DNA"/>
</dbReference>
<keyword evidence="2" id="KW-1185">Reference proteome</keyword>
<accession>A0A0V1LFN5</accession>